<dbReference type="InterPro" id="IPR032675">
    <property type="entry name" value="LRR_dom_sf"/>
</dbReference>
<proteinExistence type="predicted"/>
<reference evidence="1" key="2">
    <citation type="submission" date="2022-03" db="EMBL/GenBank/DDBJ databases">
        <title>Draft title - Genomic analysis of global carrot germplasm unveils the trajectory of domestication and the origin of high carotenoid orange carrot.</title>
        <authorList>
            <person name="Iorizzo M."/>
            <person name="Ellison S."/>
            <person name="Senalik D."/>
            <person name="Macko-Podgorni A."/>
            <person name="Grzebelus D."/>
            <person name="Bostan H."/>
            <person name="Rolling W."/>
            <person name="Curaba J."/>
            <person name="Simon P."/>
        </authorList>
    </citation>
    <scope>NUCLEOTIDE SEQUENCE</scope>
    <source>
        <tissue evidence="1">Leaf</tissue>
    </source>
</reference>
<dbReference type="Gene3D" id="3.80.10.10">
    <property type="entry name" value="Ribonuclease Inhibitor"/>
    <property type="match status" value="1"/>
</dbReference>
<gene>
    <name evidence="1" type="ORF">DCAR_0313924</name>
</gene>
<dbReference type="Proteomes" id="UP000077755">
    <property type="component" value="Chromosome 3"/>
</dbReference>
<name>A0AAF0WU51_DAUCS</name>
<dbReference type="EMBL" id="CP093345">
    <property type="protein sequence ID" value="WOG94628.1"/>
    <property type="molecule type" value="Genomic_DNA"/>
</dbReference>
<organism evidence="1 2">
    <name type="scientific">Daucus carota subsp. sativus</name>
    <name type="common">Carrot</name>
    <dbReference type="NCBI Taxonomy" id="79200"/>
    <lineage>
        <taxon>Eukaryota</taxon>
        <taxon>Viridiplantae</taxon>
        <taxon>Streptophyta</taxon>
        <taxon>Embryophyta</taxon>
        <taxon>Tracheophyta</taxon>
        <taxon>Spermatophyta</taxon>
        <taxon>Magnoliopsida</taxon>
        <taxon>eudicotyledons</taxon>
        <taxon>Gunneridae</taxon>
        <taxon>Pentapetalae</taxon>
        <taxon>asterids</taxon>
        <taxon>campanulids</taxon>
        <taxon>Apiales</taxon>
        <taxon>Apiaceae</taxon>
        <taxon>Apioideae</taxon>
        <taxon>Scandiceae</taxon>
        <taxon>Daucinae</taxon>
        <taxon>Daucus</taxon>
        <taxon>Daucus sect. Daucus</taxon>
    </lineage>
</organism>
<protein>
    <submittedName>
        <fullName evidence="1">Uncharacterized protein</fullName>
    </submittedName>
</protein>
<dbReference type="SUPFAM" id="SSF52047">
    <property type="entry name" value="RNI-like"/>
    <property type="match status" value="1"/>
</dbReference>
<reference evidence="1" key="1">
    <citation type="journal article" date="2016" name="Nat. Genet.">
        <title>A high-quality carrot genome assembly provides new insights into carotenoid accumulation and asterid genome evolution.</title>
        <authorList>
            <person name="Iorizzo M."/>
            <person name="Ellison S."/>
            <person name="Senalik D."/>
            <person name="Zeng P."/>
            <person name="Satapoomin P."/>
            <person name="Huang J."/>
            <person name="Bowman M."/>
            <person name="Iovene M."/>
            <person name="Sanseverino W."/>
            <person name="Cavagnaro P."/>
            <person name="Yildiz M."/>
            <person name="Macko-Podgorni A."/>
            <person name="Moranska E."/>
            <person name="Grzebelus E."/>
            <person name="Grzebelus D."/>
            <person name="Ashrafi H."/>
            <person name="Zheng Z."/>
            <person name="Cheng S."/>
            <person name="Spooner D."/>
            <person name="Van Deynze A."/>
            <person name="Simon P."/>
        </authorList>
    </citation>
    <scope>NUCLEOTIDE SEQUENCE</scope>
    <source>
        <tissue evidence="1">Leaf</tissue>
    </source>
</reference>
<evidence type="ECO:0000313" key="1">
    <source>
        <dbReference type="EMBL" id="WOG94628.1"/>
    </source>
</evidence>
<keyword evidence="2" id="KW-1185">Reference proteome</keyword>
<sequence length="168" mass="19402">MKNLSALALSSSSNLRYLGLSLTFYDQPVEDVRELFWDYNSILQMLNISGQLAELAQLFENQPRNINNHVVESPIRITSLTLEYSLLVDDPMPVLEKFPTLRYLDLSYDSYVGKEMELPEGLIFLTSLQHLWLDSMPIDFIHKLCTTNGTQGQDYYRVAHFPHIDITQ</sequence>
<dbReference type="AlphaFoldDB" id="A0AAF0WU51"/>
<evidence type="ECO:0000313" key="2">
    <source>
        <dbReference type="Proteomes" id="UP000077755"/>
    </source>
</evidence>
<accession>A0AAF0WU51</accession>